<evidence type="ECO:0000256" key="3">
    <source>
        <dbReference type="ARBA" id="ARBA00022917"/>
    </source>
</evidence>
<evidence type="ECO:0000256" key="7">
    <source>
        <dbReference type="SAM" id="MobiDB-lite"/>
    </source>
</evidence>
<protein>
    <recommendedName>
        <fullName evidence="4 5">Translation initiation factor IF-3</fullName>
    </recommendedName>
</protein>
<evidence type="ECO:0000259" key="8">
    <source>
        <dbReference type="Pfam" id="PF00707"/>
    </source>
</evidence>
<evidence type="ECO:0000313" key="10">
    <source>
        <dbReference type="EMBL" id="AKT41712.1"/>
    </source>
</evidence>
<dbReference type="Pfam" id="PF00707">
    <property type="entry name" value="IF3_C"/>
    <property type="match status" value="1"/>
</dbReference>
<dbReference type="InterPro" id="IPR019813">
    <property type="entry name" value="Translation_initiation_fac3_CS"/>
</dbReference>
<keyword evidence="4" id="KW-0963">Cytoplasm</keyword>
<dbReference type="Gene3D" id="3.10.20.80">
    <property type="entry name" value="Translation initiation factor 3 (IF-3), N-terminal domain"/>
    <property type="match status" value="1"/>
</dbReference>
<dbReference type="GO" id="GO:0043022">
    <property type="term" value="F:ribosome binding"/>
    <property type="evidence" value="ECO:0007669"/>
    <property type="project" value="UniProtKB-ARBA"/>
</dbReference>
<gene>
    <name evidence="4 10" type="primary">infC</name>
    <name evidence="10" type="ORF">CMC5_059230</name>
</gene>
<dbReference type="InterPro" id="IPR001288">
    <property type="entry name" value="Translation_initiation_fac_3"/>
</dbReference>
<dbReference type="GO" id="GO:0016020">
    <property type="term" value="C:membrane"/>
    <property type="evidence" value="ECO:0007669"/>
    <property type="project" value="TreeGrafter"/>
</dbReference>
<dbReference type="STRING" id="52.CMC5_059230"/>
<comment type="subcellular location">
    <subcellularLocation>
        <location evidence="4 6">Cytoplasm</location>
    </subcellularLocation>
</comment>
<proteinExistence type="inferred from homology"/>
<keyword evidence="11" id="KW-1185">Reference proteome</keyword>
<keyword evidence="2 4" id="KW-0396">Initiation factor</keyword>
<dbReference type="HAMAP" id="MF_00080">
    <property type="entry name" value="IF_3"/>
    <property type="match status" value="1"/>
</dbReference>
<name>A0A0K1EM38_CHOCO</name>
<dbReference type="InterPro" id="IPR036787">
    <property type="entry name" value="T_IF-3_N_sf"/>
</dbReference>
<dbReference type="InterPro" id="IPR019815">
    <property type="entry name" value="Translation_initiation_fac_3_C"/>
</dbReference>
<keyword evidence="3 4" id="KW-0648">Protein biosynthesis</keyword>
<evidence type="ECO:0000256" key="4">
    <source>
        <dbReference type="HAMAP-Rule" id="MF_00080"/>
    </source>
</evidence>
<evidence type="ECO:0000313" key="11">
    <source>
        <dbReference type="Proteomes" id="UP000067626"/>
    </source>
</evidence>
<dbReference type="SUPFAM" id="SSF55200">
    <property type="entry name" value="Translation initiation factor IF3, C-terminal domain"/>
    <property type="match status" value="1"/>
</dbReference>
<comment type="subunit">
    <text evidence="4 6">Monomer.</text>
</comment>
<dbReference type="PANTHER" id="PTHR10938:SF0">
    <property type="entry name" value="TRANSLATION INITIATION FACTOR IF-3, MITOCHONDRIAL"/>
    <property type="match status" value="1"/>
</dbReference>
<evidence type="ECO:0000259" key="9">
    <source>
        <dbReference type="Pfam" id="PF05198"/>
    </source>
</evidence>
<comment type="function">
    <text evidence="4 6">IF-3 binds to the 30S ribosomal subunit and shifts the equilibrium between 70S ribosomes and their 50S and 30S subunits in favor of the free subunits, thus enhancing the availability of 30S subunits on which protein synthesis initiation begins.</text>
</comment>
<evidence type="ECO:0000256" key="6">
    <source>
        <dbReference type="RuleBase" id="RU000646"/>
    </source>
</evidence>
<dbReference type="Gene3D" id="3.30.110.10">
    <property type="entry name" value="Translation initiation factor 3 (IF-3), C-terminal domain"/>
    <property type="match status" value="1"/>
</dbReference>
<comment type="similarity">
    <text evidence="1 4 6">Belongs to the IF-3 family.</text>
</comment>
<dbReference type="KEGG" id="ccro:CMC5_059230"/>
<dbReference type="FunFam" id="3.30.110.10:FF:000001">
    <property type="entry name" value="Translation initiation factor IF-3"/>
    <property type="match status" value="1"/>
</dbReference>
<dbReference type="GO" id="GO:0003743">
    <property type="term" value="F:translation initiation factor activity"/>
    <property type="evidence" value="ECO:0007669"/>
    <property type="project" value="UniProtKB-UniRule"/>
</dbReference>
<organism evidence="10 11">
    <name type="scientific">Chondromyces crocatus</name>
    <dbReference type="NCBI Taxonomy" id="52"/>
    <lineage>
        <taxon>Bacteria</taxon>
        <taxon>Pseudomonadati</taxon>
        <taxon>Myxococcota</taxon>
        <taxon>Polyangia</taxon>
        <taxon>Polyangiales</taxon>
        <taxon>Polyangiaceae</taxon>
        <taxon>Chondromyces</taxon>
    </lineage>
</organism>
<dbReference type="InterPro" id="IPR036788">
    <property type="entry name" value="T_IF-3_C_sf"/>
</dbReference>
<dbReference type="InterPro" id="IPR019814">
    <property type="entry name" value="Translation_initiation_fac_3_N"/>
</dbReference>
<dbReference type="Pfam" id="PF05198">
    <property type="entry name" value="IF3_N"/>
    <property type="match status" value="1"/>
</dbReference>
<dbReference type="RefSeq" id="WP_050433452.1">
    <property type="nucleotide sequence ID" value="NZ_CP012159.1"/>
</dbReference>
<dbReference type="NCBIfam" id="TIGR00168">
    <property type="entry name" value="infC"/>
    <property type="match status" value="1"/>
</dbReference>
<dbReference type="SUPFAM" id="SSF54364">
    <property type="entry name" value="Translation initiation factor IF3, N-terminal domain"/>
    <property type="match status" value="1"/>
</dbReference>
<feature type="domain" description="Translation initiation factor 3 N-terminal" evidence="9">
    <location>
        <begin position="19"/>
        <end position="88"/>
    </location>
</feature>
<evidence type="ECO:0000256" key="2">
    <source>
        <dbReference type="ARBA" id="ARBA00022540"/>
    </source>
</evidence>
<dbReference type="PANTHER" id="PTHR10938">
    <property type="entry name" value="TRANSLATION INITIATION FACTOR IF-3"/>
    <property type="match status" value="1"/>
</dbReference>
<dbReference type="EMBL" id="CP012159">
    <property type="protein sequence ID" value="AKT41712.1"/>
    <property type="molecule type" value="Genomic_DNA"/>
</dbReference>
<dbReference type="GO" id="GO:0005829">
    <property type="term" value="C:cytosol"/>
    <property type="evidence" value="ECO:0007669"/>
    <property type="project" value="TreeGrafter"/>
</dbReference>
<dbReference type="GO" id="GO:0032790">
    <property type="term" value="P:ribosome disassembly"/>
    <property type="evidence" value="ECO:0007669"/>
    <property type="project" value="TreeGrafter"/>
</dbReference>
<feature type="compositionally biased region" description="Acidic residues" evidence="7">
    <location>
        <begin position="227"/>
        <end position="242"/>
    </location>
</feature>
<reference evidence="10 11" key="1">
    <citation type="submission" date="2015-07" db="EMBL/GenBank/DDBJ databases">
        <title>Genome analysis of myxobacterium Chondromyces crocatus Cm c5 reveals a high potential for natural compound synthesis and the genetic basis for the loss of fruiting body formation.</title>
        <authorList>
            <person name="Zaburannyi N."/>
            <person name="Bunk B."/>
            <person name="Maier J."/>
            <person name="Overmann J."/>
            <person name="Mueller R."/>
        </authorList>
    </citation>
    <scope>NUCLEOTIDE SEQUENCE [LARGE SCALE GENOMIC DNA]</scope>
    <source>
        <strain evidence="10 11">Cm c5</strain>
    </source>
</reference>
<evidence type="ECO:0000256" key="5">
    <source>
        <dbReference type="NCBIfam" id="TIGR00168"/>
    </source>
</evidence>
<feature type="region of interest" description="Disordered" evidence="7">
    <location>
        <begin position="194"/>
        <end position="242"/>
    </location>
</feature>
<evidence type="ECO:0000256" key="1">
    <source>
        <dbReference type="ARBA" id="ARBA00005439"/>
    </source>
</evidence>
<dbReference type="PATRIC" id="fig|52.7.peg.6528"/>
<dbReference type="AlphaFoldDB" id="A0A0K1EM38"/>
<feature type="domain" description="Translation initiation factor 3 C-terminal" evidence="8">
    <location>
        <begin position="95"/>
        <end position="180"/>
    </location>
</feature>
<dbReference type="OrthoDB" id="9806014at2"/>
<accession>A0A0K1EM38</accession>
<dbReference type="FunFam" id="3.10.20.80:FF:000001">
    <property type="entry name" value="Translation initiation factor IF-3"/>
    <property type="match status" value="1"/>
</dbReference>
<dbReference type="PROSITE" id="PS00938">
    <property type="entry name" value="IF3"/>
    <property type="match status" value="1"/>
</dbReference>
<feature type="compositionally biased region" description="Basic and acidic residues" evidence="7">
    <location>
        <begin position="194"/>
        <end position="203"/>
    </location>
</feature>
<sequence>MAMRRFDPRQAQRGPQIRINQRIRVPEIRVIGDDGEMLGIMPTHEALRRAQEKGLDLVEVNPKAEPPVCKILDFGKFKYDEKKKAREAKRKQSVVEIKEIKLRPKTDDHDLDFKARAAQRFITAGHKVKFTVRFRGREITHPEKAQEQLDWIVKTLEEVANVEVRPMMEQRTMTLIMAPKPAVMQKVQQARQAAEKARQKAIQEGRAAPPIPTEEEELEQLEQQLEDRDDDDDDDDEDEGGG</sequence>
<dbReference type="Proteomes" id="UP000067626">
    <property type="component" value="Chromosome"/>
</dbReference>